<keyword evidence="2" id="KW-0413">Isomerase</keyword>
<protein>
    <submittedName>
        <fullName evidence="2">Isopropylmalate isomerase</fullName>
    </submittedName>
</protein>
<dbReference type="GO" id="GO:0016853">
    <property type="term" value="F:isomerase activity"/>
    <property type="evidence" value="ECO:0007669"/>
    <property type="project" value="UniProtKB-KW"/>
</dbReference>
<organism evidence="2 3">
    <name type="scientific">Pikeienuella piscinae</name>
    <dbReference type="NCBI Taxonomy" id="2748098"/>
    <lineage>
        <taxon>Bacteria</taxon>
        <taxon>Pseudomonadati</taxon>
        <taxon>Pseudomonadota</taxon>
        <taxon>Alphaproteobacteria</taxon>
        <taxon>Rhodobacterales</taxon>
        <taxon>Paracoccaceae</taxon>
        <taxon>Pikeienuella</taxon>
    </lineage>
</organism>
<dbReference type="EMBL" id="CP049056">
    <property type="protein sequence ID" value="QIE57402.1"/>
    <property type="molecule type" value="Genomic_DNA"/>
</dbReference>
<dbReference type="RefSeq" id="WP_165102259.1">
    <property type="nucleotide sequence ID" value="NZ_CP049056.1"/>
</dbReference>
<keyword evidence="1" id="KW-0812">Transmembrane</keyword>
<reference evidence="2 3" key="1">
    <citation type="submission" date="2020-02" db="EMBL/GenBank/DDBJ databases">
        <title>complete genome sequence of Rhodobacteraceae bacterium.</title>
        <authorList>
            <person name="Park J."/>
            <person name="Kim Y.-S."/>
            <person name="Kim K.-H."/>
        </authorList>
    </citation>
    <scope>NUCLEOTIDE SEQUENCE [LARGE SCALE GENOMIC DNA]</scope>
    <source>
        <strain evidence="2 3">RR4-56</strain>
    </source>
</reference>
<dbReference type="Proteomes" id="UP000503336">
    <property type="component" value="Chromosome"/>
</dbReference>
<gene>
    <name evidence="2" type="ORF">G5B40_19300</name>
</gene>
<dbReference type="KEGG" id="hdh:G5B40_19300"/>
<feature type="transmembrane region" description="Helical" evidence="1">
    <location>
        <begin position="95"/>
        <end position="116"/>
    </location>
</feature>
<sequence length="194" mass="21040">MQRWSPGIGDPTLIGWFTVAAYFVAAALAIRTTMMLRAGGGARDRAEFTFWVGTCIALILLGFNKQLDLQSLLTALGRCVAQIDGWYQQRRAMQAGFIIAIVGTAELVFFGFAYAMRRTIGRNGIALLGMGIIATFVMVRAVGLHHVDSLLGLTLNGWRLNWILELGGIGVVTIGAIARMSFERDSGERRASAG</sequence>
<feature type="transmembrane region" description="Helical" evidence="1">
    <location>
        <begin position="162"/>
        <end position="182"/>
    </location>
</feature>
<keyword evidence="3" id="KW-1185">Reference proteome</keyword>
<evidence type="ECO:0000313" key="3">
    <source>
        <dbReference type="Proteomes" id="UP000503336"/>
    </source>
</evidence>
<keyword evidence="1" id="KW-1133">Transmembrane helix</keyword>
<feature type="transmembrane region" description="Helical" evidence="1">
    <location>
        <begin position="13"/>
        <end position="34"/>
    </location>
</feature>
<accession>A0A7M3T5X1</accession>
<feature type="transmembrane region" description="Helical" evidence="1">
    <location>
        <begin position="123"/>
        <end position="142"/>
    </location>
</feature>
<dbReference type="AlphaFoldDB" id="A0A7M3T5X1"/>
<feature type="transmembrane region" description="Helical" evidence="1">
    <location>
        <begin position="46"/>
        <end position="63"/>
    </location>
</feature>
<name>A0A7M3T5X1_9RHOB</name>
<evidence type="ECO:0000313" key="2">
    <source>
        <dbReference type="EMBL" id="QIE57402.1"/>
    </source>
</evidence>
<keyword evidence="1" id="KW-0472">Membrane</keyword>
<proteinExistence type="predicted"/>
<evidence type="ECO:0000256" key="1">
    <source>
        <dbReference type="SAM" id="Phobius"/>
    </source>
</evidence>